<accession>E1QRF1</accession>
<dbReference type="HOGENOM" id="CLU_1406044_0_0_2"/>
<dbReference type="EMBL" id="CP002100">
    <property type="protein sequence ID" value="ADN50648.1"/>
    <property type="molecule type" value="Genomic_DNA"/>
</dbReference>
<dbReference type="eggNOG" id="arCOG13848">
    <property type="taxonomic scope" value="Archaea"/>
</dbReference>
<keyword evidence="2" id="KW-1185">Reference proteome</keyword>
<dbReference type="Proteomes" id="UP000006681">
    <property type="component" value="Chromosome"/>
</dbReference>
<evidence type="ECO:0000313" key="2">
    <source>
        <dbReference type="Proteomes" id="UP000006681"/>
    </source>
</evidence>
<reference evidence="2" key="2">
    <citation type="journal article" date="2010" name="Stand. Genomic Sci.">
        <title>Complete genome sequence of Vulcanisaeta distributa type strain (IC-017T).</title>
        <authorList>
            <person name="Mavromatis K."/>
            <person name="Sikorski J."/>
            <person name="Pabst E."/>
            <person name="Teshima H."/>
            <person name="Lapidus A."/>
            <person name="Lucas S."/>
            <person name="Nolan M."/>
            <person name="Glavina Del Rio T."/>
            <person name="Cheng J."/>
            <person name="Bruce D."/>
            <person name="Goodwin L."/>
            <person name="Pitluck S."/>
            <person name="Liolios K."/>
            <person name="Ivanova N."/>
            <person name="Mikhailova N."/>
            <person name="Pati A."/>
            <person name="Chen A."/>
            <person name="Palaniappan K."/>
            <person name="Land M."/>
            <person name="Hauser L."/>
            <person name="Chang Y."/>
            <person name="Jeffries C."/>
            <person name="Rohde M."/>
            <person name="Spring S."/>
            <person name="Goker M."/>
            <person name="Wirth R."/>
            <person name="Woyke T."/>
            <person name="Bristow J."/>
            <person name="Eisen J."/>
            <person name="Markowitz V."/>
            <person name="Hugenholtz P."/>
            <person name="Klenk H."/>
            <person name="Kyrpides N."/>
        </authorList>
    </citation>
    <scope>NUCLEOTIDE SEQUENCE [LARGE SCALE GENOMIC DNA]</scope>
    <source>
        <strain evidence="2">DSM 14429 / JCM 11212 / NBRC 100878 / IC-017</strain>
    </source>
</reference>
<dbReference type="KEGG" id="vdi:Vdis_1262"/>
<gene>
    <name evidence="1" type="ordered locus">Vdis_1262</name>
</gene>
<evidence type="ECO:0000313" key="1">
    <source>
        <dbReference type="EMBL" id="ADN50648.1"/>
    </source>
</evidence>
<sequence length="201" mass="21927">MHEDGGQLLIYILGEPPQWLINVIREFGEEIVKVNDCNVPPRSIIISVDSTCMVRGSIVLSLLPYKGAIPIQRGTARGILSTVISTMKRIGNVKSIDEALALLNFARTKVISAVNMMEIMLEYQVAPGAVYTIAVLNNDKSKCTVALGRGTSRGTLVLESSISWLLSNGSDMYVVRGDLVLELMALSMVFGINFVHSNPPY</sequence>
<name>E1QRF1_VULDI</name>
<reference evidence="1 2" key="1">
    <citation type="journal article" date="2010" name="Stand. Genomic Sci.">
        <title>Complete genome sequence of Vulcanisaeta distributa type strain (IC-017).</title>
        <authorList>
            <person name="Mavromatis K."/>
            <person name="Sikorski J."/>
            <person name="Pabst E."/>
            <person name="Teshima H."/>
            <person name="Lapidus A."/>
            <person name="Lucas S."/>
            <person name="Nolan M."/>
            <person name="Glavina Del Rio T."/>
            <person name="Cheng J.F."/>
            <person name="Bruce D."/>
            <person name="Goodwin L."/>
            <person name="Pitluck S."/>
            <person name="Liolios K."/>
            <person name="Ivanova N."/>
            <person name="Mikhailova N."/>
            <person name="Pati A."/>
            <person name="Chen A."/>
            <person name="Palaniappan K."/>
            <person name="Land M."/>
            <person name="Hauser L."/>
            <person name="Chang Y.J."/>
            <person name="Jeffries C.D."/>
            <person name="Rohde M."/>
            <person name="Spring S."/>
            <person name="Goker M."/>
            <person name="Wirth R."/>
            <person name="Woyke T."/>
            <person name="Bristow J."/>
            <person name="Eisen J.A."/>
            <person name="Markowitz V."/>
            <person name="Hugenholtz P."/>
            <person name="Klenk H.P."/>
            <person name="Kyrpides N.C."/>
        </authorList>
    </citation>
    <scope>NUCLEOTIDE SEQUENCE [LARGE SCALE GENOMIC DNA]</scope>
    <source>
        <strain evidence="2">DSM 14429 / JCM 11212 / NBRC 100878 / IC-017</strain>
    </source>
</reference>
<protein>
    <submittedName>
        <fullName evidence="1">Uncharacterized protein</fullName>
    </submittedName>
</protein>
<dbReference type="STRING" id="572478.Vdis_1262"/>
<organism evidence="1 2">
    <name type="scientific">Vulcanisaeta distributa (strain DSM 14429 / JCM 11212 / NBRC 100878 / IC-017)</name>
    <dbReference type="NCBI Taxonomy" id="572478"/>
    <lineage>
        <taxon>Archaea</taxon>
        <taxon>Thermoproteota</taxon>
        <taxon>Thermoprotei</taxon>
        <taxon>Thermoproteales</taxon>
        <taxon>Thermoproteaceae</taxon>
        <taxon>Vulcanisaeta</taxon>
    </lineage>
</organism>
<dbReference type="AlphaFoldDB" id="E1QRF1"/>
<proteinExistence type="predicted"/>